<evidence type="ECO:0000259" key="10">
    <source>
        <dbReference type="PROSITE" id="PS51858"/>
    </source>
</evidence>
<protein>
    <submittedName>
        <fullName evidence="11">Mediator of RNA polymerase II transcription subunit 17</fullName>
    </submittedName>
</protein>
<comment type="subcellular location">
    <subcellularLocation>
        <location evidence="1">Nucleus</location>
    </subcellularLocation>
</comment>
<dbReference type="GO" id="GO:0003712">
    <property type="term" value="F:transcription coregulator activity"/>
    <property type="evidence" value="ECO:0007669"/>
    <property type="project" value="InterPro"/>
</dbReference>
<keyword evidence="8" id="KW-0539">Nucleus</keyword>
<keyword evidence="12" id="KW-1185">Reference proteome</keyword>
<dbReference type="PROSITE" id="PS51858">
    <property type="entry name" value="PPPDE"/>
    <property type="match status" value="1"/>
</dbReference>
<dbReference type="PANTHER" id="PTHR13114">
    <property type="entry name" value="MEDIATOR OF RNA POLYMERASE II TRANSCRIPTION SUBUNIT 17"/>
    <property type="match status" value="1"/>
</dbReference>
<evidence type="ECO:0000256" key="8">
    <source>
        <dbReference type="ARBA" id="ARBA00023242"/>
    </source>
</evidence>
<dbReference type="GO" id="GO:0016592">
    <property type="term" value="C:mediator complex"/>
    <property type="evidence" value="ECO:0007669"/>
    <property type="project" value="InterPro"/>
</dbReference>
<dbReference type="Gene3D" id="3.90.1720.30">
    <property type="entry name" value="PPPDE domains"/>
    <property type="match status" value="1"/>
</dbReference>
<dbReference type="AlphaFoldDB" id="A0A4D6L0D9"/>
<evidence type="ECO:0000313" key="12">
    <source>
        <dbReference type="Proteomes" id="UP000501690"/>
    </source>
</evidence>
<evidence type="ECO:0000256" key="1">
    <source>
        <dbReference type="ARBA" id="ARBA00004123"/>
    </source>
</evidence>
<organism evidence="11 12">
    <name type="scientific">Vigna unguiculata</name>
    <name type="common">Cowpea</name>
    <dbReference type="NCBI Taxonomy" id="3917"/>
    <lineage>
        <taxon>Eukaryota</taxon>
        <taxon>Viridiplantae</taxon>
        <taxon>Streptophyta</taxon>
        <taxon>Embryophyta</taxon>
        <taxon>Tracheophyta</taxon>
        <taxon>Spermatophyta</taxon>
        <taxon>Magnoliopsida</taxon>
        <taxon>eudicotyledons</taxon>
        <taxon>Gunneridae</taxon>
        <taxon>Pentapetalae</taxon>
        <taxon>rosids</taxon>
        <taxon>fabids</taxon>
        <taxon>Fabales</taxon>
        <taxon>Fabaceae</taxon>
        <taxon>Papilionoideae</taxon>
        <taxon>50 kb inversion clade</taxon>
        <taxon>NPAAA clade</taxon>
        <taxon>indigoferoid/millettioid clade</taxon>
        <taxon>Phaseoleae</taxon>
        <taxon>Vigna</taxon>
    </lineage>
</organism>
<evidence type="ECO:0000256" key="2">
    <source>
        <dbReference type="ARBA" id="ARBA00005635"/>
    </source>
</evidence>
<keyword evidence="5" id="KW-0378">Hydrolase</keyword>
<dbReference type="GO" id="GO:0070847">
    <property type="term" value="C:core mediator complex"/>
    <property type="evidence" value="ECO:0007669"/>
    <property type="project" value="TreeGrafter"/>
</dbReference>
<dbReference type="GO" id="GO:0006357">
    <property type="term" value="P:regulation of transcription by RNA polymerase II"/>
    <property type="evidence" value="ECO:0007669"/>
    <property type="project" value="InterPro"/>
</dbReference>
<evidence type="ECO:0000256" key="4">
    <source>
        <dbReference type="ARBA" id="ARBA00022670"/>
    </source>
</evidence>
<sequence>MDDNMDLQISLDKLPIKRLDSIEENGMERFPPDVDYEEKRLSLIRRIDFAWAIEKDEEKKKQKKSSKETSTPWQWQSMVENLQLAHQELSVIIDLINTVEANDAVTVASMTRPKLLPNEALSDLAVSAATKLQCYRQVGKYFKQSAKAFEQQVAREARFYGALIRLQQNWKVKRQRQAAIVPGNEGFTFDLFDNSYDQASIIRSLSMSTVRVNHDAAGMLAINMSPDLCHSLQFDFVGAQSDDILRNSKQNKSRFSIDHSLGETGKESSSDEECVKKTHTLLREVHEAIFNEQVFDLVNREAFTTVTGVSVTGIRENYLQLSLGQGTSVYLALVANGQEHSTVENEVTNNSENAVLPLESSDGMKREAKQNAPKKGLFSICYEIYIQQIFHEHIFGKGGEKLISSGSRLSGVQAKETKDGGSNLLGHFFMSLSHRIFSAKVLAELENVVSKVPYLQLISNPTWHSRASSWTLYMEVPQSILRGSQIKTSDCLEKNAVKRQFWIKAVVNDNCINVKAEGSPNVAGLFKGKIEETHSINKYNCNLADLPVIILQQEALMVGIKANRDFLCLSFELEQGETLGLVASVDPEDSEGCISWWLVMEDSFAEEQKLHMNITDGASEYRKFLDAKRSNLMVTVEVKLRVTTPPKITAAILTNGASGLGRVALHVLFNGQIEEKRLFDEIMEFVIAKNTVNLLNSSSSNMFGDWDDRGSTDALDCCYNMGVENASKSISTSQCDDQLSNSKINTLVRLNVYDLTPVNNYVYWFGFGIFHSGIEVHGKEYGFGAHDFPASGVFEVEPRKCPGFIYRCSITLGQTNMSASEFRTFIENMAAEYHGDTYHLITKNCNHFTEDLSNRLTGKQIPGWVNRLAKLGALCSCLLPESLQVTSVKQLPEYHECSEDEFVESLSPATPRESTEIDEEQEKHLLSSSTVTEDVTFVRESQAK</sequence>
<dbReference type="GO" id="GO:0008233">
    <property type="term" value="F:peptidase activity"/>
    <property type="evidence" value="ECO:0007669"/>
    <property type="project" value="UniProtKB-KW"/>
</dbReference>
<proteinExistence type="inferred from homology"/>
<reference evidence="11 12" key="1">
    <citation type="submission" date="2019-04" db="EMBL/GenBank/DDBJ databases">
        <title>An improved genome assembly and genetic linkage map for asparagus bean, Vigna unguiculata ssp. sesquipedialis.</title>
        <authorList>
            <person name="Xia Q."/>
            <person name="Zhang R."/>
            <person name="Dong Y."/>
        </authorList>
    </citation>
    <scope>NUCLEOTIDE SEQUENCE [LARGE SCALE GENOMIC DNA]</scope>
    <source>
        <tissue evidence="11">Leaf</tissue>
    </source>
</reference>
<keyword evidence="7" id="KW-0804">Transcription</keyword>
<accession>A0A4D6L0D9</accession>
<comment type="similarity">
    <text evidence="2">Belongs to the Mediator complex subunit 17 family.</text>
</comment>
<dbReference type="PANTHER" id="PTHR13114:SF7">
    <property type="entry name" value="MEDIATOR OF RNA POLYMERASE II TRANSCRIPTION SUBUNIT 17"/>
    <property type="match status" value="1"/>
</dbReference>
<gene>
    <name evidence="11" type="ORF">DEO72_LG2g976</name>
</gene>
<dbReference type="SMART" id="SM01179">
    <property type="entry name" value="DUF862"/>
    <property type="match status" value="1"/>
</dbReference>
<name>A0A4D6L0D9_VIGUN</name>
<evidence type="ECO:0000256" key="5">
    <source>
        <dbReference type="ARBA" id="ARBA00022801"/>
    </source>
</evidence>
<dbReference type="GO" id="GO:0006508">
    <property type="term" value="P:proteolysis"/>
    <property type="evidence" value="ECO:0007669"/>
    <property type="project" value="UniProtKB-KW"/>
</dbReference>
<dbReference type="InterPro" id="IPR008580">
    <property type="entry name" value="PPPDE_dom"/>
</dbReference>
<dbReference type="Proteomes" id="UP000501690">
    <property type="component" value="Linkage Group LG2"/>
</dbReference>
<dbReference type="EMBL" id="CP039346">
    <property type="protein sequence ID" value="QCD80654.1"/>
    <property type="molecule type" value="Genomic_DNA"/>
</dbReference>
<evidence type="ECO:0000256" key="3">
    <source>
        <dbReference type="ARBA" id="ARBA00008140"/>
    </source>
</evidence>
<dbReference type="Pfam" id="PF05903">
    <property type="entry name" value="Peptidase_C97"/>
    <property type="match status" value="1"/>
</dbReference>
<evidence type="ECO:0000256" key="6">
    <source>
        <dbReference type="ARBA" id="ARBA00023015"/>
    </source>
</evidence>
<evidence type="ECO:0000256" key="9">
    <source>
        <dbReference type="SAM" id="MobiDB-lite"/>
    </source>
</evidence>
<evidence type="ECO:0000313" key="11">
    <source>
        <dbReference type="EMBL" id="QCD80654.1"/>
    </source>
</evidence>
<feature type="region of interest" description="Disordered" evidence="9">
    <location>
        <begin position="902"/>
        <end position="929"/>
    </location>
</feature>
<dbReference type="InterPro" id="IPR019313">
    <property type="entry name" value="Mediator_Med17"/>
</dbReference>
<dbReference type="InterPro" id="IPR042266">
    <property type="entry name" value="PPPDE_sf"/>
</dbReference>
<comment type="similarity">
    <text evidence="3">Belongs to the DeSI family.</text>
</comment>
<keyword evidence="6" id="KW-0805">Transcription regulation</keyword>
<evidence type="ECO:0000256" key="7">
    <source>
        <dbReference type="ARBA" id="ARBA00023163"/>
    </source>
</evidence>
<feature type="domain" description="PPPDE" evidence="10">
    <location>
        <begin position="746"/>
        <end position="883"/>
    </location>
</feature>
<keyword evidence="4" id="KW-0645">Protease</keyword>